<dbReference type="EMBL" id="CP044617">
    <property type="protein sequence ID" value="QRD91341.1"/>
    <property type="molecule type" value="Genomic_DNA"/>
</dbReference>
<feature type="compositionally biased region" description="Basic and acidic residues" evidence="1">
    <location>
        <begin position="1"/>
        <end position="14"/>
    </location>
</feature>
<dbReference type="Proteomes" id="UP000596276">
    <property type="component" value="Chromosome 7"/>
</dbReference>
<dbReference type="VEuPathDB" id="FungiDB:AFLA_007626"/>
<dbReference type="AlphaFoldDB" id="A0A7G5JPI5"/>
<dbReference type="InterPro" id="IPR011009">
    <property type="entry name" value="Kinase-like_dom_sf"/>
</dbReference>
<evidence type="ECO:0008006" key="4">
    <source>
        <dbReference type="Google" id="ProtNLM"/>
    </source>
</evidence>
<reference evidence="3" key="1">
    <citation type="journal article" date="2021" name="G3 (Bethesda)">
        <title>Chromosome assembled and annotated genome sequence of Aspergillus flavus NRRL 3357.</title>
        <authorList>
            <person name="Skerker J.M."/>
            <person name="Pianalto K.M."/>
            <person name="Mondo S.J."/>
            <person name="Yang K."/>
            <person name="Arkin A.P."/>
            <person name="Keller N.P."/>
            <person name="Grigoriev I.V."/>
            <person name="Louise Glass N.L."/>
        </authorList>
    </citation>
    <scope>NUCLEOTIDE SEQUENCE [LARGE SCALE GENOMIC DNA]</scope>
    <source>
        <strain evidence="3">ATCC 200026 / FGSC A1120 / IAM 13836 / NRRL 3357 / JCM 12722 / SRRC 167</strain>
    </source>
</reference>
<evidence type="ECO:0000313" key="2">
    <source>
        <dbReference type="EMBL" id="QRD91341.1"/>
    </source>
</evidence>
<name>A0A7G5JPI5_ASPFN</name>
<protein>
    <recommendedName>
        <fullName evidence="4">Protein kinase domain-containing protein</fullName>
    </recommendedName>
</protein>
<keyword evidence="3" id="KW-1185">Reference proteome</keyword>
<sequence>MKPNSDKRSTRIELDGIFVSNPPINESLPPVSSPPRGDEKGKEAPQSTGRLTKRGASPSSPEPGRKILRGPPRALTLSKIDEAGEAAGSDPVVRNEAPWKTFKKSYDCDLAGKVTVCTRQSGRRGPWTIRQYPGEDAERMLSLLRSIRHLRVASVLECFRTPDSLYTISRFYPLTLDHIVACKAFPNDQQLAAIMSQFVDGLSYLVSNNLHNPSLDSSDILMDLEGNIQIARLDSFSKRPPGRIQEKDLFPVARVLMQLMQKYAKDDGAIGLDKIDRWPADSAALEFLSATTSAGSFEGLKKRLLSKVPWSPGDLIGLAWFALISTRTFYSYVPESDKKRNSL</sequence>
<proteinExistence type="predicted"/>
<dbReference type="Gene3D" id="1.10.510.10">
    <property type="entry name" value="Transferase(Phosphotransferase) domain 1"/>
    <property type="match status" value="1"/>
</dbReference>
<accession>A0A7G5JPI5</accession>
<evidence type="ECO:0000256" key="1">
    <source>
        <dbReference type="SAM" id="MobiDB-lite"/>
    </source>
</evidence>
<feature type="region of interest" description="Disordered" evidence="1">
    <location>
        <begin position="1"/>
        <end position="72"/>
    </location>
</feature>
<organism evidence="2 3">
    <name type="scientific">Aspergillus flavus (strain ATCC 200026 / FGSC A1120 / IAM 13836 / NRRL 3357 / JCM 12722 / SRRC 167)</name>
    <dbReference type="NCBI Taxonomy" id="332952"/>
    <lineage>
        <taxon>Eukaryota</taxon>
        <taxon>Fungi</taxon>
        <taxon>Dikarya</taxon>
        <taxon>Ascomycota</taxon>
        <taxon>Pezizomycotina</taxon>
        <taxon>Eurotiomycetes</taxon>
        <taxon>Eurotiomycetidae</taxon>
        <taxon>Eurotiales</taxon>
        <taxon>Aspergillaceae</taxon>
        <taxon>Aspergillus</taxon>
        <taxon>Aspergillus subgen. Circumdati</taxon>
    </lineage>
</organism>
<dbReference type="SUPFAM" id="SSF56112">
    <property type="entry name" value="Protein kinase-like (PK-like)"/>
    <property type="match status" value="1"/>
</dbReference>
<dbReference type="VEuPathDB" id="FungiDB:F9C07_2063902"/>
<evidence type="ECO:0000313" key="3">
    <source>
        <dbReference type="Proteomes" id="UP000596276"/>
    </source>
</evidence>
<gene>
    <name evidence="2" type="ORF">F9C07_2063902</name>
</gene>